<evidence type="ECO:0000256" key="2">
    <source>
        <dbReference type="SAM" id="Phobius"/>
    </source>
</evidence>
<accession>A0A1J5TAL5</accession>
<sequence length="372" mass="41700">MFKTANLGRNLLIALVLSVFVLPVANAGLVEIYINDSEELTESEEEFVIKSGKDLDLEIRLKGDYRIESDNENLSVESIYIDVYFDSDTDRRDPTSGLPIPKDHDGLDPGYDRFVSAFKGDDTRFEGYEGPIRFSIIMKNSNSEIVRDTVIIIAMEAPPSESEDSSGFSIPFVDEIVEYWQIILGGILGIFVLSFGIYRLVLAPEDTTADVYRVKESIDPLKKSLTGVGYDSELPSKSKKLNRLEYDDDEEDDDEEDDEVDLEDDDEEDDDFDESKLLAELTGSQPLRDTTEDEEEKPVATPKKKAVKKKVAKRTVAKKKVVRKAAPPKATEPDVNMGQGILKITCPACEKVHNVEDTTSKFICSCGRRIRV</sequence>
<name>A0A1J5TAL5_9ARCH</name>
<keyword evidence="2" id="KW-0812">Transmembrane</keyword>
<dbReference type="AlphaFoldDB" id="A0A1J5TAL5"/>
<evidence type="ECO:0000256" key="1">
    <source>
        <dbReference type="SAM" id="MobiDB-lite"/>
    </source>
</evidence>
<feature type="region of interest" description="Disordered" evidence="1">
    <location>
        <begin position="239"/>
        <end position="308"/>
    </location>
</feature>
<dbReference type="Proteomes" id="UP000183815">
    <property type="component" value="Unassembled WGS sequence"/>
</dbReference>
<gene>
    <name evidence="3" type="ORF">BEU04_04765</name>
</gene>
<feature type="compositionally biased region" description="Acidic residues" evidence="1">
    <location>
        <begin position="246"/>
        <end position="273"/>
    </location>
</feature>
<protein>
    <submittedName>
        <fullName evidence="3">Uncharacterized protein</fullName>
    </submittedName>
</protein>
<keyword evidence="2" id="KW-1133">Transmembrane helix</keyword>
<evidence type="ECO:0000313" key="4">
    <source>
        <dbReference type="Proteomes" id="UP000183815"/>
    </source>
</evidence>
<organism evidence="3 4">
    <name type="scientific">Marine Group III euryarchaeote CG-Bathy1</name>
    <dbReference type="NCBI Taxonomy" id="1889001"/>
    <lineage>
        <taxon>Archaea</taxon>
        <taxon>Methanobacteriati</taxon>
        <taxon>Thermoplasmatota</taxon>
        <taxon>Thermoplasmata</taxon>
        <taxon>Candidatus Thermoprofundales</taxon>
    </lineage>
</organism>
<keyword evidence="2" id="KW-0472">Membrane</keyword>
<comment type="caution">
    <text evidence="3">The sequence shown here is derived from an EMBL/GenBank/DDBJ whole genome shotgun (WGS) entry which is preliminary data.</text>
</comment>
<reference evidence="3 4" key="1">
    <citation type="submission" date="2016-08" db="EMBL/GenBank/DDBJ databases">
        <title>New Insights into Marine Group III Euryarchaeota, from dark to light.</title>
        <authorList>
            <person name="Haro-Moreno J.M."/>
            <person name="Rodriguez-Valera F."/>
            <person name="Lopez-Garcia P."/>
            <person name="Moreira D."/>
            <person name="Martin-Cuadrado A.B."/>
        </authorList>
    </citation>
    <scope>NUCLEOTIDE SEQUENCE [LARGE SCALE GENOMIC DNA]</scope>
    <source>
        <strain evidence="3">CG-Bathy1</strain>
    </source>
</reference>
<proteinExistence type="predicted"/>
<evidence type="ECO:0000313" key="3">
    <source>
        <dbReference type="EMBL" id="OIR17922.1"/>
    </source>
</evidence>
<dbReference type="EMBL" id="MIYU01000009">
    <property type="protein sequence ID" value="OIR17922.1"/>
    <property type="molecule type" value="Genomic_DNA"/>
</dbReference>
<feature type="transmembrane region" description="Helical" evidence="2">
    <location>
        <begin position="179"/>
        <end position="198"/>
    </location>
</feature>